<feature type="compositionally biased region" description="Polar residues" evidence="1">
    <location>
        <begin position="46"/>
        <end position="56"/>
    </location>
</feature>
<evidence type="ECO:0000256" key="1">
    <source>
        <dbReference type="SAM" id="MobiDB-lite"/>
    </source>
</evidence>
<protein>
    <submittedName>
        <fullName evidence="2">Uncharacterized protein</fullName>
    </submittedName>
</protein>
<accession>A0A1Y2HFH8</accession>
<evidence type="ECO:0000313" key="3">
    <source>
        <dbReference type="Proteomes" id="UP000193411"/>
    </source>
</evidence>
<reference evidence="2 3" key="1">
    <citation type="submission" date="2016-07" db="EMBL/GenBank/DDBJ databases">
        <title>Pervasive Adenine N6-methylation of Active Genes in Fungi.</title>
        <authorList>
            <consortium name="DOE Joint Genome Institute"/>
            <person name="Mondo S.J."/>
            <person name="Dannebaum R.O."/>
            <person name="Kuo R.C."/>
            <person name="Labutti K."/>
            <person name="Haridas S."/>
            <person name="Kuo A."/>
            <person name="Salamov A."/>
            <person name="Ahrendt S.R."/>
            <person name="Lipzen A."/>
            <person name="Sullivan W."/>
            <person name="Andreopoulos W.B."/>
            <person name="Clum A."/>
            <person name="Lindquist E."/>
            <person name="Daum C."/>
            <person name="Ramamoorthy G.K."/>
            <person name="Gryganskyi A."/>
            <person name="Culley D."/>
            <person name="Magnuson J.K."/>
            <person name="James T.Y."/>
            <person name="O'Malley M.A."/>
            <person name="Stajich J.E."/>
            <person name="Spatafora J.W."/>
            <person name="Visel A."/>
            <person name="Grigoriev I.V."/>
        </authorList>
    </citation>
    <scope>NUCLEOTIDE SEQUENCE [LARGE SCALE GENOMIC DNA]</scope>
    <source>
        <strain evidence="2 3">PL171</strain>
    </source>
</reference>
<comment type="caution">
    <text evidence="2">The sequence shown here is derived from an EMBL/GenBank/DDBJ whole genome shotgun (WGS) entry which is preliminary data.</text>
</comment>
<organism evidence="2 3">
    <name type="scientific">Catenaria anguillulae PL171</name>
    <dbReference type="NCBI Taxonomy" id="765915"/>
    <lineage>
        <taxon>Eukaryota</taxon>
        <taxon>Fungi</taxon>
        <taxon>Fungi incertae sedis</taxon>
        <taxon>Blastocladiomycota</taxon>
        <taxon>Blastocladiomycetes</taxon>
        <taxon>Blastocladiales</taxon>
        <taxon>Catenariaceae</taxon>
        <taxon>Catenaria</taxon>
    </lineage>
</organism>
<dbReference type="EMBL" id="MCFL01000036">
    <property type="protein sequence ID" value="ORZ33350.1"/>
    <property type="molecule type" value="Genomic_DNA"/>
</dbReference>
<proteinExistence type="predicted"/>
<gene>
    <name evidence="2" type="ORF">BCR44DRAFT_1438301</name>
</gene>
<keyword evidence="3" id="KW-1185">Reference proteome</keyword>
<sequence length="79" mass="8546">MPVPRPLSFPLPTHLKPTSKHASTGPNRKDSTSRRSPQRVCPRAKSNATARTCRTTPSTSTACIAKRCGRTRCISAPTT</sequence>
<name>A0A1Y2HFH8_9FUNG</name>
<evidence type="ECO:0000313" key="2">
    <source>
        <dbReference type="EMBL" id="ORZ33350.1"/>
    </source>
</evidence>
<dbReference type="Proteomes" id="UP000193411">
    <property type="component" value="Unassembled WGS sequence"/>
</dbReference>
<dbReference type="AlphaFoldDB" id="A0A1Y2HFH8"/>
<feature type="region of interest" description="Disordered" evidence="1">
    <location>
        <begin position="1"/>
        <end position="56"/>
    </location>
</feature>